<dbReference type="EMBL" id="CADCUE010000078">
    <property type="protein sequence ID" value="CAA9324419.1"/>
    <property type="molecule type" value="Genomic_DNA"/>
</dbReference>
<reference evidence="1" key="1">
    <citation type="submission" date="2020-02" db="EMBL/GenBank/DDBJ databases">
        <authorList>
            <person name="Meier V. D."/>
        </authorList>
    </citation>
    <scope>NUCLEOTIDE SEQUENCE</scope>
    <source>
        <strain evidence="1">AVDCRST_MAG16</strain>
    </source>
</reference>
<dbReference type="AlphaFoldDB" id="A0A6J4L5G7"/>
<gene>
    <name evidence="1" type="ORF">AVDCRST_MAG16-963</name>
</gene>
<evidence type="ECO:0000313" key="1">
    <source>
        <dbReference type="EMBL" id="CAA9324419.1"/>
    </source>
</evidence>
<protein>
    <submittedName>
        <fullName evidence="1">Uncharacterized protein</fullName>
    </submittedName>
</protein>
<accession>A0A6J4L5G7</accession>
<organism evidence="1">
    <name type="scientific">uncultured Frankineae bacterium</name>
    <dbReference type="NCBI Taxonomy" id="437475"/>
    <lineage>
        <taxon>Bacteria</taxon>
        <taxon>Bacillati</taxon>
        <taxon>Actinomycetota</taxon>
        <taxon>Actinomycetes</taxon>
        <taxon>Frankiales</taxon>
        <taxon>environmental samples</taxon>
    </lineage>
</organism>
<sequence>MDERERDELRRLAVWLSRRRAVDEALDMLTASGPAAAQRVHRHLDALRLLLAAESEAFTALEAAAPTVPQSPLPALLEQPARAGATVHVLRAARSGA</sequence>
<proteinExistence type="predicted"/>
<name>A0A6J4L5G7_9ACTN</name>